<dbReference type="Pfam" id="PF10098">
    <property type="entry name" value="DUF2336"/>
    <property type="match status" value="1"/>
</dbReference>
<accession>A0A502CI87</accession>
<reference evidence="1 2" key="1">
    <citation type="journal article" date="2019" name="Environ. Microbiol.">
        <title>Species interactions and distinct microbial communities in high Arctic permafrost affected cryosols are associated with the CH4 and CO2 gas fluxes.</title>
        <authorList>
            <person name="Altshuler I."/>
            <person name="Hamel J."/>
            <person name="Turney S."/>
            <person name="Magnuson E."/>
            <person name="Levesque R."/>
            <person name="Greer C."/>
            <person name="Whyte L.G."/>
        </authorList>
    </citation>
    <scope>NUCLEOTIDE SEQUENCE [LARGE SCALE GENOMIC DNA]</scope>
    <source>
        <strain evidence="1 2">S5.1</strain>
    </source>
</reference>
<gene>
    <name evidence="1" type="ORF">EAH84_07860</name>
</gene>
<evidence type="ECO:0000313" key="2">
    <source>
        <dbReference type="Proteomes" id="UP000318413"/>
    </source>
</evidence>
<protein>
    <submittedName>
        <fullName evidence="1">DUF2336 domain-containing protein</fullName>
    </submittedName>
</protein>
<evidence type="ECO:0000313" key="1">
    <source>
        <dbReference type="EMBL" id="TPG12688.1"/>
    </source>
</evidence>
<dbReference type="RefSeq" id="WP_140870303.1">
    <property type="nucleotide sequence ID" value="NZ_RCZK01000005.1"/>
</dbReference>
<comment type="caution">
    <text evidence="1">The sequence shown here is derived from an EMBL/GenBank/DDBJ whole genome shotgun (WGS) entry which is preliminary data.</text>
</comment>
<dbReference type="Proteomes" id="UP000318413">
    <property type="component" value="Unassembled WGS sequence"/>
</dbReference>
<sequence length="364" mass="39289">MSVEPDPAGNGIDARLAAARGASARADSRLTGSIDDFFLAGDARLDERTRILVGRLLGGIVHGIETDIRRDAARVLAGRKSTDRAEALLRGHDDVVERLSRAGLLRDRALMDELIARVRGDIVAGALPIDAVEPDAPSVLVRLADSGDGVVAAAARALLSAETRRRTTSDDAILPSDLPAELHHRLIWWIAATIREASVTTNGEDGSTDRAIVEAAQRSLAAHDEGDRAEAIAMRLALAIDPRADELAPLLIEALRDRRLILFIACMGRALDLDYDSARAIVLEPEGDRLWLALRALDLDRPTVARIGLSLAEADPRRDLDRFADEIDAIAAIPVEVARSALAPLTLHHDLRLAIDALTRRGMR</sequence>
<dbReference type="AlphaFoldDB" id="A0A502CI87"/>
<dbReference type="InterPro" id="IPR019285">
    <property type="entry name" value="DUF2336"/>
</dbReference>
<organism evidence="1 2">
    <name type="scientific">Sphingomonas oligophenolica</name>
    <dbReference type="NCBI Taxonomy" id="301154"/>
    <lineage>
        <taxon>Bacteria</taxon>
        <taxon>Pseudomonadati</taxon>
        <taxon>Pseudomonadota</taxon>
        <taxon>Alphaproteobacteria</taxon>
        <taxon>Sphingomonadales</taxon>
        <taxon>Sphingomonadaceae</taxon>
        <taxon>Sphingomonas</taxon>
    </lineage>
</organism>
<dbReference type="OrthoDB" id="8194627at2"/>
<name>A0A502CI87_9SPHN</name>
<proteinExistence type="predicted"/>
<dbReference type="EMBL" id="RCZK01000005">
    <property type="protein sequence ID" value="TPG12688.1"/>
    <property type="molecule type" value="Genomic_DNA"/>
</dbReference>
<keyword evidence="2" id="KW-1185">Reference proteome</keyword>